<dbReference type="PANTHER" id="PTHR13480">
    <property type="entry name" value="E3 UBIQUITIN-PROTEIN LIGASE HAKAI-RELATED"/>
    <property type="match status" value="1"/>
</dbReference>
<evidence type="ECO:0000259" key="13">
    <source>
        <dbReference type="PROSITE" id="PS50157"/>
    </source>
</evidence>
<feature type="compositionally biased region" description="Pro residues" evidence="12">
    <location>
        <begin position="457"/>
        <end position="466"/>
    </location>
</feature>
<dbReference type="PANTHER" id="PTHR13480:SF0">
    <property type="entry name" value="E3 UBIQUITIN-PROTEIN LIGASE HAKAI"/>
    <property type="match status" value="1"/>
</dbReference>
<evidence type="ECO:0000256" key="5">
    <source>
        <dbReference type="ARBA" id="ARBA00022723"/>
    </source>
</evidence>
<feature type="compositionally biased region" description="Polar residues" evidence="12">
    <location>
        <begin position="178"/>
        <end position="193"/>
    </location>
</feature>
<dbReference type="InterPro" id="IPR040380">
    <property type="entry name" value="HAKAI-like_RING-HC"/>
</dbReference>
<dbReference type="GO" id="GO:0061630">
    <property type="term" value="F:ubiquitin protein ligase activity"/>
    <property type="evidence" value="ECO:0007669"/>
    <property type="project" value="UniProtKB-EC"/>
</dbReference>
<dbReference type="InterPro" id="IPR013087">
    <property type="entry name" value="Znf_C2H2_type"/>
</dbReference>
<evidence type="ECO:0000256" key="11">
    <source>
        <dbReference type="PROSITE-ProRule" id="PRU00042"/>
    </source>
</evidence>
<comment type="catalytic activity">
    <reaction evidence="1">
        <text>S-ubiquitinyl-[E2 ubiquitin-conjugating enzyme]-L-cysteine + [acceptor protein]-L-lysine = [E2 ubiquitin-conjugating enzyme]-L-cysteine + N(6)-ubiquitinyl-[acceptor protein]-L-lysine.</text>
        <dbReference type="EC" id="2.3.2.27"/>
    </reaction>
</comment>
<reference evidence="14 15" key="1">
    <citation type="submission" date="2021-09" db="EMBL/GenBank/DDBJ databases">
        <title>Genomic insights and catalytic innovation underlie evolution of tropane alkaloids biosynthesis.</title>
        <authorList>
            <person name="Wang Y.-J."/>
            <person name="Tian T."/>
            <person name="Huang J.-P."/>
            <person name="Huang S.-X."/>
        </authorList>
    </citation>
    <scope>NUCLEOTIDE SEQUENCE [LARGE SCALE GENOMIC DNA]</scope>
    <source>
        <strain evidence="14">KIB-2018</strain>
        <tissue evidence="14">Leaf</tissue>
    </source>
</reference>
<keyword evidence="7" id="KW-0833">Ubl conjugation pathway</keyword>
<protein>
    <recommendedName>
        <fullName evidence="3">RING-type E3 ubiquitin transferase</fullName>
        <ecNumber evidence="3">2.3.2.27</ecNumber>
    </recommendedName>
</protein>
<keyword evidence="6 11" id="KW-0863">Zinc-finger</keyword>
<dbReference type="Gene3D" id="3.30.40.10">
    <property type="entry name" value="Zinc/RING finger domain, C3HC4 (zinc finger)"/>
    <property type="match status" value="1"/>
</dbReference>
<feature type="compositionally biased region" description="Basic and acidic residues" evidence="12">
    <location>
        <begin position="161"/>
        <end position="174"/>
    </location>
</feature>
<feature type="region of interest" description="Disordered" evidence="12">
    <location>
        <begin position="161"/>
        <end position="232"/>
    </location>
</feature>
<evidence type="ECO:0000256" key="8">
    <source>
        <dbReference type="ARBA" id="ARBA00022833"/>
    </source>
</evidence>
<evidence type="ECO:0000256" key="12">
    <source>
        <dbReference type="SAM" id="MobiDB-lite"/>
    </source>
</evidence>
<dbReference type="EMBL" id="JAIWQS010000009">
    <property type="protein sequence ID" value="KAJ8753751.1"/>
    <property type="molecule type" value="Genomic_DNA"/>
</dbReference>
<evidence type="ECO:0000313" key="14">
    <source>
        <dbReference type="EMBL" id="KAJ8753751.1"/>
    </source>
</evidence>
<gene>
    <name evidence="14" type="ORF">K2173_000005</name>
</gene>
<dbReference type="InterPro" id="IPR017907">
    <property type="entry name" value="Znf_RING_CS"/>
</dbReference>
<dbReference type="InterPro" id="IPR040383">
    <property type="entry name" value="HAKAI/CBLL2"/>
</dbReference>
<comment type="caution">
    <text evidence="14">The sequence shown here is derived from an EMBL/GenBank/DDBJ whole genome shotgun (WGS) entry which is preliminary data.</text>
</comment>
<dbReference type="PROSITE" id="PS00028">
    <property type="entry name" value="ZINC_FINGER_C2H2_1"/>
    <property type="match status" value="1"/>
</dbReference>
<dbReference type="InterPro" id="IPR013083">
    <property type="entry name" value="Znf_RING/FYVE/PHD"/>
</dbReference>
<evidence type="ECO:0000256" key="9">
    <source>
        <dbReference type="ARBA" id="ARBA00023242"/>
    </source>
</evidence>
<evidence type="ECO:0000256" key="10">
    <source>
        <dbReference type="ARBA" id="ARBA00038499"/>
    </source>
</evidence>
<evidence type="ECO:0000256" key="4">
    <source>
        <dbReference type="ARBA" id="ARBA00022679"/>
    </source>
</evidence>
<evidence type="ECO:0000256" key="1">
    <source>
        <dbReference type="ARBA" id="ARBA00000900"/>
    </source>
</evidence>
<name>A0AAV8SP16_9ROSI</name>
<keyword evidence="5" id="KW-0479">Metal-binding</keyword>
<evidence type="ECO:0000256" key="3">
    <source>
        <dbReference type="ARBA" id="ARBA00012483"/>
    </source>
</evidence>
<dbReference type="GO" id="GO:0008270">
    <property type="term" value="F:zinc ion binding"/>
    <property type="evidence" value="ECO:0007669"/>
    <property type="project" value="UniProtKB-KW"/>
</dbReference>
<comment type="similarity">
    <text evidence="10">Belongs to the Hakai family.</text>
</comment>
<dbReference type="PROSITE" id="PS00518">
    <property type="entry name" value="ZF_RING_1"/>
    <property type="match status" value="1"/>
</dbReference>
<evidence type="ECO:0000256" key="6">
    <source>
        <dbReference type="ARBA" id="ARBA00022771"/>
    </source>
</evidence>
<dbReference type="FunFam" id="3.30.40.10:FF:000280">
    <property type="entry name" value="E3 ubiquitin-protein ligase Hakai"/>
    <property type="match status" value="1"/>
</dbReference>
<evidence type="ECO:0000256" key="7">
    <source>
        <dbReference type="ARBA" id="ARBA00022786"/>
    </source>
</evidence>
<dbReference type="GO" id="GO:0016567">
    <property type="term" value="P:protein ubiquitination"/>
    <property type="evidence" value="ECO:0007669"/>
    <property type="project" value="InterPro"/>
</dbReference>
<feature type="region of interest" description="Disordered" evidence="12">
    <location>
        <begin position="448"/>
        <end position="502"/>
    </location>
</feature>
<keyword evidence="15" id="KW-1185">Reference proteome</keyword>
<sequence>MSKVLQIRLIKPSSESGGGGGGGGGGVIGGAKPSPSETVTVACPGHLVLADLPVAKGIGPVTTATTIKTVGRRSRRQLGERVHFCVRCDFPIAIYGRLSPCEHAYCLDCARTDSICYLCDERVQKIQTIKMMEGIFICAAPHCLKSFLKRSEFETHIHESHADLLHPNAEKEEGMESEVQSMRQSTPSDSTVRATPRPVTSPGSNPQLLDVEHKARQQQSREPSVPRPMMQPKPTLFGQSQNYHSEPYADIARPIGMDNPGLPNNFQQVPLQAESTQFSDKQRGVLSESSIPEYPPMQAMQPPNFILPMTSNPLMTPQFPVPPFQPEGAQPFYGAAPYDMGTMARPDSVQEIGPEQGSLLGFPPGPAPGANFMPNYPQPWKSGPTPGGPDGFGNLTDYQGNVAFYQQDYGRNPGVQPMIPPHASSGNKVMEVMHSGNRVDLRDGKAILAPQPFSHPAAPPPPPFPHPSQSRRAKYYSDDMDHDAQRFGWQHDNRDSFGSGQD</sequence>
<proteinExistence type="inferred from homology"/>
<organism evidence="14 15">
    <name type="scientific">Erythroxylum novogranatense</name>
    <dbReference type="NCBI Taxonomy" id="1862640"/>
    <lineage>
        <taxon>Eukaryota</taxon>
        <taxon>Viridiplantae</taxon>
        <taxon>Streptophyta</taxon>
        <taxon>Embryophyta</taxon>
        <taxon>Tracheophyta</taxon>
        <taxon>Spermatophyta</taxon>
        <taxon>Magnoliopsida</taxon>
        <taxon>eudicotyledons</taxon>
        <taxon>Gunneridae</taxon>
        <taxon>Pentapetalae</taxon>
        <taxon>rosids</taxon>
        <taxon>fabids</taxon>
        <taxon>Malpighiales</taxon>
        <taxon>Erythroxylaceae</taxon>
        <taxon>Erythroxylum</taxon>
    </lineage>
</organism>
<accession>A0AAV8SP16</accession>
<feature type="domain" description="C2H2-type" evidence="13">
    <location>
        <begin position="136"/>
        <end position="162"/>
    </location>
</feature>
<keyword evidence="9" id="KW-0539">Nucleus</keyword>
<dbReference type="AlphaFoldDB" id="A0AAV8SP16"/>
<evidence type="ECO:0000313" key="15">
    <source>
        <dbReference type="Proteomes" id="UP001159364"/>
    </source>
</evidence>
<dbReference type="CDD" id="cd16508">
    <property type="entry name" value="RING-HC_HAKAI-like"/>
    <property type="match status" value="1"/>
</dbReference>
<dbReference type="EC" id="2.3.2.27" evidence="3"/>
<evidence type="ECO:0000256" key="2">
    <source>
        <dbReference type="ARBA" id="ARBA00004123"/>
    </source>
</evidence>
<feature type="compositionally biased region" description="Basic and acidic residues" evidence="12">
    <location>
        <begin position="475"/>
        <end position="495"/>
    </location>
</feature>
<keyword evidence="8" id="KW-0862">Zinc</keyword>
<dbReference type="PROSITE" id="PS50157">
    <property type="entry name" value="ZINC_FINGER_C2H2_2"/>
    <property type="match status" value="1"/>
</dbReference>
<keyword evidence="4" id="KW-0808">Transferase</keyword>
<comment type="subcellular location">
    <subcellularLocation>
        <location evidence="2">Nucleus</location>
    </subcellularLocation>
</comment>
<dbReference type="GO" id="GO:0005634">
    <property type="term" value="C:nucleus"/>
    <property type="evidence" value="ECO:0007669"/>
    <property type="project" value="UniProtKB-SubCell"/>
</dbReference>
<dbReference type="GO" id="GO:0030155">
    <property type="term" value="P:regulation of cell adhesion"/>
    <property type="evidence" value="ECO:0007669"/>
    <property type="project" value="TreeGrafter"/>
</dbReference>
<dbReference type="Proteomes" id="UP001159364">
    <property type="component" value="Linkage Group LG09"/>
</dbReference>